<dbReference type="InterPro" id="IPR023404">
    <property type="entry name" value="rSAM_horseshoe"/>
</dbReference>
<dbReference type="SMART" id="SM00729">
    <property type="entry name" value="Elp3"/>
    <property type="match status" value="1"/>
</dbReference>
<evidence type="ECO:0000256" key="1">
    <source>
        <dbReference type="ARBA" id="ARBA00001966"/>
    </source>
</evidence>
<dbReference type="PROSITE" id="PS51332">
    <property type="entry name" value="B12_BINDING"/>
    <property type="match status" value="1"/>
</dbReference>
<keyword evidence="11" id="KW-1185">Reference proteome</keyword>
<feature type="domain" description="Radical SAM core" evidence="9">
    <location>
        <begin position="177"/>
        <end position="397"/>
    </location>
</feature>
<name>A0A2P5P8R3_9CHLR</name>
<protein>
    <submittedName>
        <fullName evidence="10">Radical SAM protein</fullName>
    </submittedName>
</protein>
<evidence type="ECO:0000313" key="10">
    <source>
        <dbReference type="EMBL" id="PPD58688.1"/>
    </source>
</evidence>
<evidence type="ECO:0000256" key="6">
    <source>
        <dbReference type="ARBA" id="ARBA00023004"/>
    </source>
</evidence>
<accession>A0A2P5P8R3</accession>
<dbReference type="CDD" id="cd02068">
    <property type="entry name" value="radical_SAM_B12_BD"/>
    <property type="match status" value="1"/>
</dbReference>
<dbReference type="CDD" id="cd01335">
    <property type="entry name" value="Radical_SAM"/>
    <property type="match status" value="1"/>
</dbReference>
<dbReference type="RefSeq" id="WP_102330172.1">
    <property type="nucleotide sequence ID" value="NZ_CP058566.2"/>
</dbReference>
<evidence type="ECO:0000259" key="8">
    <source>
        <dbReference type="PROSITE" id="PS51332"/>
    </source>
</evidence>
<keyword evidence="3" id="KW-0808">Transferase</keyword>
<reference evidence="10 11" key="1">
    <citation type="journal article" date="2017" name="ISME J.">
        <title>Grape pomace compost harbors organohalide-respiring Dehalogenimonas species with novel reductive dehalogenase genes.</title>
        <authorList>
            <person name="Yang Y."/>
            <person name="Higgins S.A."/>
            <person name="Yan J."/>
            <person name="Simsir B."/>
            <person name="Chourey K."/>
            <person name="Iyer R."/>
            <person name="Hettich R.L."/>
            <person name="Baldwin B."/>
            <person name="Ogles D.M."/>
            <person name="Loffler F.E."/>
        </authorList>
    </citation>
    <scope>NUCLEOTIDE SEQUENCE [LARGE SCALE GENOMIC DNA]</scope>
    <source>
        <strain evidence="10 11">GP</strain>
    </source>
</reference>
<feature type="domain" description="B12-binding" evidence="8">
    <location>
        <begin position="1"/>
        <end position="137"/>
    </location>
</feature>
<evidence type="ECO:0000256" key="2">
    <source>
        <dbReference type="ARBA" id="ARBA00022603"/>
    </source>
</evidence>
<dbReference type="Pfam" id="PF02310">
    <property type="entry name" value="B12-binding"/>
    <property type="match status" value="1"/>
</dbReference>
<gene>
    <name evidence="10" type="ORF">JP09_002085</name>
</gene>
<dbReference type="SFLD" id="SFLDG01123">
    <property type="entry name" value="methyltransferase_(Class_B)"/>
    <property type="match status" value="1"/>
</dbReference>
<dbReference type="Gene3D" id="3.80.30.20">
    <property type="entry name" value="tm_1862 like domain"/>
    <property type="match status" value="1"/>
</dbReference>
<dbReference type="InterPro" id="IPR034466">
    <property type="entry name" value="Methyltransferase_Class_B"/>
</dbReference>
<dbReference type="InterPro" id="IPR006158">
    <property type="entry name" value="Cobalamin-bd"/>
</dbReference>
<evidence type="ECO:0000256" key="7">
    <source>
        <dbReference type="ARBA" id="ARBA00023014"/>
    </source>
</evidence>
<keyword evidence="4" id="KW-0949">S-adenosyl-L-methionine</keyword>
<dbReference type="AlphaFoldDB" id="A0A2P5P8R3"/>
<dbReference type="GO" id="GO:0051539">
    <property type="term" value="F:4 iron, 4 sulfur cluster binding"/>
    <property type="evidence" value="ECO:0007669"/>
    <property type="project" value="UniProtKB-KW"/>
</dbReference>
<dbReference type="GO" id="GO:0003824">
    <property type="term" value="F:catalytic activity"/>
    <property type="evidence" value="ECO:0007669"/>
    <property type="project" value="InterPro"/>
</dbReference>
<evidence type="ECO:0000256" key="4">
    <source>
        <dbReference type="ARBA" id="ARBA00022691"/>
    </source>
</evidence>
<dbReference type="PANTHER" id="PTHR43409:SF7">
    <property type="entry name" value="BLL1977 PROTEIN"/>
    <property type="match status" value="1"/>
</dbReference>
<comment type="cofactor">
    <cofactor evidence="1">
        <name>[4Fe-4S] cluster</name>
        <dbReference type="ChEBI" id="CHEBI:49883"/>
    </cofactor>
</comment>
<dbReference type="InterPro" id="IPR006638">
    <property type="entry name" value="Elp3/MiaA/NifB-like_rSAM"/>
</dbReference>
<comment type="caution">
    <text evidence="10">The sequence shown here is derived from an EMBL/GenBank/DDBJ whole genome shotgun (WGS) entry which is preliminary data.</text>
</comment>
<evidence type="ECO:0000256" key="5">
    <source>
        <dbReference type="ARBA" id="ARBA00022723"/>
    </source>
</evidence>
<keyword evidence="7" id="KW-0411">Iron-sulfur</keyword>
<dbReference type="Pfam" id="PF04055">
    <property type="entry name" value="Radical_SAM"/>
    <property type="match status" value="1"/>
</dbReference>
<organism evidence="10 11">
    <name type="scientific">Dehalogenimonas etheniformans</name>
    <dbReference type="NCBI Taxonomy" id="1536648"/>
    <lineage>
        <taxon>Bacteria</taxon>
        <taxon>Bacillati</taxon>
        <taxon>Chloroflexota</taxon>
        <taxon>Dehalococcoidia</taxon>
        <taxon>Dehalococcoidales</taxon>
        <taxon>Dehalococcoidaceae</taxon>
        <taxon>Dehalogenimonas</taxon>
    </lineage>
</organism>
<evidence type="ECO:0000256" key="3">
    <source>
        <dbReference type="ARBA" id="ARBA00022679"/>
    </source>
</evidence>
<dbReference type="EMBL" id="JQAN02000006">
    <property type="protein sequence ID" value="PPD58688.1"/>
    <property type="molecule type" value="Genomic_DNA"/>
</dbReference>
<keyword evidence="2" id="KW-0489">Methyltransferase</keyword>
<dbReference type="SUPFAM" id="SSF102114">
    <property type="entry name" value="Radical SAM enzymes"/>
    <property type="match status" value="1"/>
</dbReference>
<dbReference type="SFLD" id="SFLDG01082">
    <property type="entry name" value="B12-binding_domain_containing"/>
    <property type="match status" value="1"/>
</dbReference>
<evidence type="ECO:0000313" key="11">
    <source>
        <dbReference type="Proteomes" id="UP000235653"/>
    </source>
</evidence>
<dbReference type="GO" id="GO:0046872">
    <property type="term" value="F:metal ion binding"/>
    <property type="evidence" value="ECO:0007669"/>
    <property type="project" value="UniProtKB-KW"/>
</dbReference>
<keyword evidence="5" id="KW-0479">Metal-binding</keyword>
<dbReference type="Gene3D" id="3.40.50.280">
    <property type="entry name" value="Cobalamin-binding domain"/>
    <property type="match status" value="1"/>
</dbReference>
<evidence type="ECO:0000259" key="9">
    <source>
        <dbReference type="PROSITE" id="PS51918"/>
    </source>
</evidence>
<dbReference type="InterPro" id="IPR007197">
    <property type="entry name" value="rSAM"/>
</dbReference>
<proteinExistence type="predicted"/>
<dbReference type="PANTHER" id="PTHR43409">
    <property type="entry name" value="ANAEROBIC MAGNESIUM-PROTOPORPHYRIN IX MONOMETHYL ESTER CYCLASE-RELATED"/>
    <property type="match status" value="1"/>
</dbReference>
<dbReference type="Proteomes" id="UP000235653">
    <property type="component" value="Unassembled WGS sequence"/>
</dbReference>
<dbReference type="GO" id="GO:0031419">
    <property type="term" value="F:cobalamin binding"/>
    <property type="evidence" value="ECO:0007669"/>
    <property type="project" value="InterPro"/>
</dbReference>
<keyword evidence="6" id="KW-0408">Iron</keyword>
<dbReference type="InterPro" id="IPR058240">
    <property type="entry name" value="rSAM_sf"/>
</dbReference>
<dbReference type="InterPro" id="IPR051198">
    <property type="entry name" value="BchE-like"/>
</dbReference>
<dbReference type="OrthoDB" id="9801424at2"/>
<dbReference type="SFLD" id="SFLDS00029">
    <property type="entry name" value="Radical_SAM"/>
    <property type="match status" value="1"/>
</dbReference>
<dbReference type="PROSITE" id="PS51918">
    <property type="entry name" value="RADICAL_SAM"/>
    <property type="match status" value="1"/>
</dbReference>
<sequence length="488" mass="55700">MKILLVVPSRSYGNMPRYTKFPDEMLSIGGMLESLGHKVKFIDCNLEKKRPADFIEFTPELVGFSVATGPNIADALSQSAEFKKLLPDVKTVWGFRHASAYPDQVLAESCVDYAVIGAGEFTIAELADYLEKGSPQLSSIKGLAWKDCSGKAIINEVRTFMSDMDGLPDPAWHLINVNRYSDVTLNTSRGCPYKCTFCSDTTFWGGQMCDLSAARIVSQMEKLHKDFGIHHIYFSGERFVINRKRLREFCQLVIAKKWKLTWNAPVSGGIDEETVKLMAKSGCTSVLLEAESGSQRMLDFIHKDITVPEMENTFWNLVKAKIRTSVYIIYGFPTETIEDFKATHEMLGRLDDPYYMYNRFVPFPGSVLFDYCVKHNLVKLPERLEGWPEYLMRFSNQVNISEVPEEMMSEAAAHWRATYAVQRFRFTLKHNPAYFWTAVTDPGKFFRELWELAKFHIQVNGFYKIVKKKLSTPENKPVTPSCAKAQAR</sequence>